<keyword evidence="6 8" id="KW-1133">Transmembrane helix</keyword>
<dbReference type="NCBIfam" id="TIGR01726">
    <property type="entry name" value="HEQRo_perm_3TM"/>
    <property type="match status" value="1"/>
</dbReference>
<comment type="similarity">
    <text evidence="2">Belongs to the binding-protein-dependent transport system permease family. HisMQ subfamily.</text>
</comment>
<dbReference type="RefSeq" id="WP_084090914.1">
    <property type="nucleotide sequence ID" value="NZ_FWXD01000012.1"/>
</dbReference>
<dbReference type="STRING" id="1121001.SAMN02745857_02261"/>
<comment type="subcellular location">
    <subcellularLocation>
        <location evidence="1">Cell inner membrane</location>
        <topology evidence="1">Multi-pass membrane protein</topology>
    </subcellularLocation>
    <subcellularLocation>
        <location evidence="8">Cell membrane</location>
        <topology evidence="8">Multi-pass membrane protein</topology>
    </subcellularLocation>
</comment>
<dbReference type="PANTHER" id="PTHR30614:SF47">
    <property type="entry name" value="ABC TRANSPORTER PERMEASE"/>
    <property type="match status" value="1"/>
</dbReference>
<dbReference type="OrthoDB" id="6534575at2"/>
<reference evidence="10 11" key="1">
    <citation type="submission" date="2017-04" db="EMBL/GenBank/DDBJ databases">
        <authorList>
            <person name="Afonso C.L."/>
            <person name="Miller P.J."/>
            <person name="Scott M.A."/>
            <person name="Spackman E."/>
            <person name="Goraichik I."/>
            <person name="Dimitrov K.M."/>
            <person name="Suarez D.L."/>
            <person name="Swayne D.E."/>
        </authorList>
    </citation>
    <scope>NUCLEOTIDE SEQUENCE [LARGE SCALE GENOMIC DNA]</scope>
    <source>
        <strain evidence="10 11">DSM 23236</strain>
    </source>
</reference>
<evidence type="ECO:0000256" key="1">
    <source>
        <dbReference type="ARBA" id="ARBA00004429"/>
    </source>
</evidence>
<dbReference type="CDD" id="cd06261">
    <property type="entry name" value="TM_PBP2"/>
    <property type="match status" value="1"/>
</dbReference>
<evidence type="ECO:0000256" key="5">
    <source>
        <dbReference type="ARBA" id="ARBA00022692"/>
    </source>
</evidence>
<evidence type="ECO:0000259" key="9">
    <source>
        <dbReference type="PROSITE" id="PS50928"/>
    </source>
</evidence>
<dbReference type="AlphaFoldDB" id="A0A1W1XPD0"/>
<dbReference type="InterPro" id="IPR000515">
    <property type="entry name" value="MetI-like"/>
</dbReference>
<accession>A0A1W1XPD0</accession>
<organism evidence="10 11">
    <name type="scientific">Andreprevotia lacus DSM 23236</name>
    <dbReference type="NCBI Taxonomy" id="1121001"/>
    <lineage>
        <taxon>Bacteria</taxon>
        <taxon>Pseudomonadati</taxon>
        <taxon>Pseudomonadota</taxon>
        <taxon>Betaproteobacteria</taxon>
        <taxon>Neisseriales</taxon>
        <taxon>Chitinibacteraceae</taxon>
        <taxon>Andreprevotia</taxon>
    </lineage>
</organism>
<dbReference type="Gene3D" id="1.10.3720.10">
    <property type="entry name" value="MetI-like"/>
    <property type="match status" value="1"/>
</dbReference>
<dbReference type="PANTHER" id="PTHR30614">
    <property type="entry name" value="MEMBRANE COMPONENT OF AMINO ACID ABC TRANSPORTER"/>
    <property type="match status" value="1"/>
</dbReference>
<dbReference type="GO" id="GO:0022857">
    <property type="term" value="F:transmembrane transporter activity"/>
    <property type="evidence" value="ECO:0007669"/>
    <property type="project" value="InterPro"/>
</dbReference>
<dbReference type="EMBL" id="FWXD01000012">
    <property type="protein sequence ID" value="SMC25737.1"/>
    <property type="molecule type" value="Genomic_DNA"/>
</dbReference>
<evidence type="ECO:0000256" key="6">
    <source>
        <dbReference type="ARBA" id="ARBA00022989"/>
    </source>
</evidence>
<keyword evidence="4" id="KW-1003">Cell membrane</keyword>
<keyword evidence="3 8" id="KW-0813">Transport</keyword>
<feature type="domain" description="ABC transmembrane type-1" evidence="9">
    <location>
        <begin position="29"/>
        <end position="241"/>
    </location>
</feature>
<dbReference type="InterPro" id="IPR010065">
    <property type="entry name" value="AA_ABC_transptr_permease_3TM"/>
</dbReference>
<evidence type="ECO:0000256" key="7">
    <source>
        <dbReference type="ARBA" id="ARBA00023136"/>
    </source>
</evidence>
<sequence>MTDWLVHPPRWLGNGWLTLRHVEAMLDGLLYTSLLSLAVIATGTLLGCALGIARHQARARWLAWPLAALHNGVRNVPLLVQVLFWYFGIGALLPESWMLWLNTPRVLLQLGDWALPWPSFELLAAWWALSLYATAFIAGDIRSGLNAVPPGQWEAARASGMRQWQVLRYVVLPQAWRTAWPPVLGSYLNTLKNTSLTMAIGVMELSYRARQIDAETLLTFQSFALASVLYVLLIVLVQRLLRPRQRAAWGAA</sequence>
<dbReference type="InterPro" id="IPR043429">
    <property type="entry name" value="ArtM/GltK/GlnP/TcyL/YhdX-like"/>
</dbReference>
<evidence type="ECO:0000256" key="3">
    <source>
        <dbReference type="ARBA" id="ARBA00022448"/>
    </source>
</evidence>
<dbReference type="InterPro" id="IPR035906">
    <property type="entry name" value="MetI-like_sf"/>
</dbReference>
<feature type="transmembrane region" description="Helical" evidence="8">
    <location>
        <begin position="29"/>
        <end position="53"/>
    </location>
</feature>
<evidence type="ECO:0000313" key="11">
    <source>
        <dbReference type="Proteomes" id="UP000192761"/>
    </source>
</evidence>
<protein>
    <submittedName>
        <fullName evidence="10">Polar amino acid transport system permease protein</fullName>
    </submittedName>
</protein>
<evidence type="ECO:0000256" key="8">
    <source>
        <dbReference type="RuleBase" id="RU363032"/>
    </source>
</evidence>
<dbReference type="Pfam" id="PF00528">
    <property type="entry name" value="BPD_transp_1"/>
    <property type="match status" value="1"/>
</dbReference>
<feature type="transmembrane region" description="Helical" evidence="8">
    <location>
        <begin position="120"/>
        <end position="139"/>
    </location>
</feature>
<keyword evidence="5 8" id="KW-0812">Transmembrane</keyword>
<proteinExistence type="inferred from homology"/>
<keyword evidence="7 8" id="KW-0472">Membrane</keyword>
<gene>
    <name evidence="10" type="ORF">SAMN02745857_02261</name>
</gene>
<keyword evidence="11" id="KW-1185">Reference proteome</keyword>
<dbReference type="Proteomes" id="UP000192761">
    <property type="component" value="Unassembled WGS sequence"/>
</dbReference>
<dbReference type="SUPFAM" id="SSF161098">
    <property type="entry name" value="MetI-like"/>
    <property type="match status" value="1"/>
</dbReference>
<evidence type="ECO:0000256" key="2">
    <source>
        <dbReference type="ARBA" id="ARBA00010072"/>
    </source>
</evidence>
<name>A0A1W1XPD0_9NEIS</name>
<evidence type="ECO:0000313" key="10">
    <source>
        <dbReference type="EMBL" id="SMC25737.1"/>
    </source>
</evidence>
<feature type="transmembrane region" description="Helical" evidence="8">
    <location>
        <begin position="78"/>
        <end position="100"/>
    </location>
</feature>
<dbReference type="GO" id="GO:0006865">
    <property type="term" value="P:amino acid transport"/>
    <property type="evidence" value="ECO:0007669"/>
    <property type="project" value="TreeGrafter"/>
</dbReference>
<dbReference type="GO" id="GO:0043190">
    <property type="term" value="C:ATP-binding cassette (ABC) transporter complex"/>
    <property type="evidence" value="ECO:0007669"/>
    <property type="project" value="InterPro"/>
</dbReference>
<feature type="transmembrane region" description="Helical" evidence="8">
    <location>
        <begin position="217"/>
        <end position="237"/>
    </location>
</feature>
<evidence type="ECO:0000256" key="4">
    <source>
        <dbReference type="ARBA" id="ARBA00022475"/>
    </source>
</evidence>
<dbReference type="PROSITE" id="PS50928">
    <property type="entry name" value="ABC_TM1"/>
    <property type="match status" value="1"/>
</dbReference>